<evidence type="ECO:0000259" key="2">
    <source>
        <dbReference type="Pfam" id="PF22725"/>
    </source>
</evidence>
<sequence>MITFGIIGCGNIAAVHAEAIREIAEAKLVAVCDSDREKGRLFGKMNQAVVYDDYKELLADQTIEVVIIATPHYLHKEMTIESFSHDKHVICEKPMAITVSEANEIYRAKEMFKKEYAVCYQNRFNASFIKLKELLKQEKFGQLKGIRCEIAWNRNEAYYAEASWKGTWEKEGGGVLINQAIHTLDVISWFVKCPQKIKGKIMQTRLTEIIEVEDSAMGTALIDERVPVVIFASNNFSSDPSPSVLFDFEEAMVELKNKALFINGQTIPLGNEKESNVSKEYWGNGHQRLIQTFINQLIEKEDPYRSYLACNDAIDSLKLVCGIYDSDKTGEWINLTE</sequence>
<evidence type="ECO:0008006" key="5">
    <source>
        <dbReference type="Google" id="ProtNLM"/>
    </source>
</evidence>
<organism evidence="3 4">
    <name type="scientific">Enterococcus phoeniculicola ATCC BAA-412</name>
    <dbReference type="NCBI Taxonomy" id="1158610"/>
    <lineage>
        <taxon>Bacteria</taxon>
        <taxon>Bacillati</taxon>
        <taxon>Bacillota</taxon>
        <taxon>Bacilli</taxon>
        <taxon>Lactobacillales</taxon>
        <taxon>Enterococcaceae</taxon>
        <taxon>Enterococcus</taxon>
    </lineage>
</organism>
<dbReference type="Gene3D" id="3.30.360.10">
    <property type="entry name" value="Dihydrodipicolinate Reductase, domain 2"/>
    <property type="match status" value="1"/>
</dbReference>
<dbReference type="SUPFAM" id="SSF55347">
    <property type="entry name" value="Glyceraldehyde-3-phosphate dehydrogenase-like, C-terminal domain"/>
    <property type="match status" value="1"/>
</dbReference>
<name>R3TIE8_9ENTE</name>
<dbReference type="RefSeq" id="WP_010770170.1">
    <property type="nucleotide sequence ID" value="NZ_ASWE01000001.1"/>
</dbReference>
<dbReference type="STRING" id="154621.RV11_GL002566"/>
<accession>R3TIE8</accession>
<dbReference type="PATRIC" id="fig|1158610.3.peg.3539"/>
<reference evidence="3 4" key="1">
    <citation type="submission" date="2013-02" db="EMBL/GenBank/DDBJ databases">
        <title>The Genome Sequence of Enterococcus phoeniculicola BAA-412.</title>
        <authorList>
            <consortium name="The Broad Institute Genome Sequencing Platform"/>
            <consortium name="The Broad Institute Genome Sequencing Center for Infectious Disease"/>
            <person name="Earl A.M."/>
            <person name="Gilmore M.S."/>
            <person name="Lebreton F."/>
            <person name="Walker B."/>
            <person name="Young S.K."/>
            <person name="Zeng Q."/>
            <person name="Gargeya S."/>
            <person name="Fitzgerald M."/>
            <person name="Haas B."/>
            <person name="Abouelleil A."/>
            <person name="Alvarado L."/>
            <person name="Arachchi H.M."/>
            <person name="Berlin A.M."/>
            <person name="Chapman S.B."/>
            <person name="Dewar J."/>
            <person name="Goldberg J."/>
            <person name="Griggs A."/>
            <person name="Gujja S."/>
            <person name="Hansen M."/>
            <person name="Howarth C."/>
            <person name="Imamovic A."/>
            <person name="Larimer J."/>
            <person name="McCowan C."/>
            <person name="Murphy C."/>
            <person name="Neiman D."/>
            <person name="Pearson M."/>
            <person name="Priest M."/>
            <person name="Roberts A."/>
            <person name="Saif S."/>
            <person name="Shea T."/>
            <person name="Sisk P."/>
            <person name="Sykes S."/>
            <person name="Wortman J."/>
            <person name="Nusbaum C."/>
            <person name="Birren B."/>
        </authorList>
    </citation>
    <scope>NUCLEOTIDE SEQUENCE [LARGE SCALE GENOMIC DNA]</scope>
    <source>
        <strain evidence="3 4">ATCC BAA-412</strain>
    </source>
</reference>
<dbReference type="SUPFAM" id="SSF51735">
    <property type="entry name" value="NAD(P)-binding Rossmann-fold domains"/>
    <property type="match status" value="1"/>
</dbReference>
<dbReference type="Gene3D" id="3.40.50.720">
    <property type="entry name" value="NAD(P)-binding Rossmann-like Domain"/>
    <property type="match status" value="1"/>
</dbReference>
<dbReference type="Proteomes" id="UP000013785">
    <property type="component" value="Unassembled WGS sequence"/>
</dbReference>
<dbReference type="eggNOG" id="COG0673">
    <property type="taxonomic scope" value="Bacteria"/>
</dbReference>
<dbReference type="EMBL" id="AJAT01000022">
    <property type="protein sequence ID" value="EOL41209.1"/>
    <property type="molecule type" value="Genomic_DNA"/>
</dbReference>
<dbReference type="InterPro" id="IPR036291">
    <property type="entry name" value="NAD(P)-bd_dom_sf"/>
</dbReference>
<evidence type="ECO:0000259" key="1">
    <source>
        <dbReference type="Pfam" id="PF01408"/>
    </source>
</evidence>
<dbReference type="PANTHER" id="PTHR43249:SF1">
    <property type="entry name" value="D-GLUCOSIDE 3-DEHYDROGENASE"/>
    <property type="match status" value="1"/>
</dbReference>
<dbReference type="AlphaFoldDB" id="R3TIE8"/>
<keyword evidence="4" id="KW-1185">Reference proteome</keyword>
<feature type="domain" description="Gfo/Idh/MocA-like oxidoreductase N-terminal" evidence="1">
    <location>
        <begin position="3"/>
        <end position="111"/>
    </location>
</feature>
<dbReference type="InterPro" id="IPR055170">
    <property type="entry name" value="GFO_IDH_MocA-like_dom"/>
</dbReference>
<dbReference type="Pfam" id="PF22725">
    <property type="entry name" value="GFO_IDH_MocA_C3"/>
    <property type="match status" value="1"/>
</dbReference>
<dbReference type="OrthoDB" id="9815825at2"/>
<gene>
    <name evidence="3" type="ORF">UC3_03540</name>
</gene>
<proteinExistence type="predicted"/>
<evidence type="ECO:0000313" key="3">
    <source>
        <dbReference type="EMBL" id="EOL41209.1"/>
    </source>
</evidence>
<evidence type="ECO:0000313" key="4">
    <source>
        <dbReference type="Proteomes" id="UP000013785"/>
    </source>
</evidence>
<dbReference type="HOGENOM" id="CLU_023194_1_0_9"/>
<feature type="domain" description="GFO/IDH/MocA-like oxidoreductase" evidence="2">
    <location>
        <begin position="128"/>
        <end position="240"/>
    </location>
</feature>
<dbReference type="PANTHER" id="PTHR43249">
    <property type="entry name" value="UDP-N-ACETYL-2-AMINO-2-DEOXY-D-GLUCURONATE OXIDASE"/>
    <property type="match status" value="1"/>
</dbReference>
<dbReference type="InterPro" id="IPR000683">
    <property type="entry name" value="Gfo/Idh/MocA-like_OxRdtase_N"/>
</dbReference>
<dbReference type="InterPro" id="IPR052515">
    <property type="entry name" value="Gfo/Idh/MocA_Oxidoreductase"/>
</dbReference>
<comment type="caution">
    <text evidence="3">The sequence shown here is derived from an EMBL/GenBank/DDBJ whole genome shotgun (WGS) entry which is preliminary data.</text>
</comment>
<dbReference type="Pfam" id="PF01408">
    <property type="entry name" value="GFO_IDH_MocA"/>
    <property type="match status" value="1"/>
</dbReference>
<protein>
    <recommendedName>
        <fullName evidence="5">Gfo/Idh/MocA family oxidoreductase</fullName>
    </recommendedName>
</protein>
<dbReference type="GO" id="GO:0000166">
    <property type="term" value="F:nucleotide binding"/>
    <property type="evidence" value="ECO:0007669"/>
    <property type="project" value="InterPro"/>
</dbReference>